<dbReference type="SMART" id="SM00382">
    <property type="entry name" value="AAA"/>
    <property type="match status" value="1"/>
</dbReference>
<organism evidence="10">
    <name type="scientific">Cuscuta pedicellata</name>
    <dbReference type="NCBI Taxonomy" id="192827"/>
    <lineage>
        <taxon>Eukaryota</taxon>
        <taxon>Viridiplantae</taxon>
        <taxon>Streptophyta</taxon>
        <taxon>Embryophyta</taxon>
        <taxon>Tracheophyta</taxon>
        <taxon>Spermatophyta</taxon>
        <taxon>Magnoliopsida</taxon>
        <taxon>eudicotyledons</taxon>
        <taxon>Gunneridae</taxon>
        <taxon>Pentapetalae</taxon>
        <taxon>asterids</taxon>
        <taxon>lamiids</taxon>
        <taxon>Solanales</taxon>
        <taxon>Convolvulaceae</taxon>
        <taxon>Cuscuteae</taxon>
        <taxon>Cuscuta</taxon>
        <taxon>Cuscuta subgen. Cuscuta</taxon>
    </lineage>
</organism>
<dbReference type="GO" id="GO:0016887">
    <property type="term" value="F:ATP hydrolysis activity"/>
    <property type="evidence" value="ECO:0007669"/>
    <property type="project" value="InterPro"/>
</dbReference>
<dbReference type="InterPro" id="IPR027417">
    <property type="entry name" value="P-loop_NTPase"/>
</dbReference>
<reference evidence="10" key="1">
    <citation type="journal article" date="2020" name="Bot. J. Linn. Soc.">
        <title>Reconstructing plastome evolution across the phylogenetic backbone of the parasitic plant genus Cuscuta (Convolvulaceae).</title>
        <authorList>
            <person name="Banerjee A."/>
            <person name="Stefanovic S."/>
        </authorList>
    </citation>
    <scope>NUCLEOTIDE SEQUENCE</scope>
</reference>
<dbReference type="InterPro" id="IPR003593">
    <property type="entry name" value="AAA+_ATPase"/>
</dbReference>
<name>A0A7H0DGY9_9ASTE</name>
<evidence type="ECO:0000313" key="10">
    <source>
        <dbReference type="EMBL" id="QNP08599.1"/>
    </source>
</evidence>
<feature type="transmembrane region" description="Helical" evidence="8">
    <location>
        <begin position="1048"/>
        <end position="1071"/>
    </location>
</feature>
<dbReference type="InterPro" id="IPR003959">
    <property type="entry name" value="ATPase_AAA_core"/>
</dbReference>
<evidence type="ECO:0000256" key="1">
    <source>
        <dbReference type="ARBA" id="ARBA00002329"/>
    </source>
</evidence>
<gene>
    <name evidence="10" type="primary">ycf2</name>
</gene>
<dbReference type="RefSeq" id="YP_009994476.1">
    <property type="nucleotide sequence ID" value="NC_052872.1"/>
</dbReference>
<dbReference type="PANTHER" id="PTHR33078:SF100">
    <property type="entry name" value="PROTEIN YCF2"/>
    <property type="match status" value="1"/>
</dbReference>
<dbReference type="Pfam" id="PF00004">
    <property type="entry name" value="AAA"/>
    <property type="match status" value="1"/>
</dbReference>
<feature type="domain" description="AAA+ ATPase" evidence="9">
    <location>
        <begin position="1328"/>
        <end position="1518"/>
    </location>
</feature>
<evidence type="ECO:0000256" key="7">
    <source>
        <dbReference type="SAM" id="MobiDB-lite"/>
    </source>
</evidence>
<keyword evidence="6" id="KW-0067">ATP-binding</keyword>
<dbReference type="EMBL" id="MN464181">
    <property type="protein sequence ID" value="QNP08599.1"/>
    <property type="molecule type" value="Genomic_DNA"/>
</dbReference>
<geneLocation type="plastid" evidence="10"/>
<evidence type="ECO:0000256" key="6">
    <source>
        <dbReference type="ARBA" id="ARBA00022840"/>
    </source>
</evidence>
<evidence type="ECO:0000256" key="3">
    <source>
        <dbReference type="ARBA" id="ARBA00009361"/>
    </source>
</evidence>
<dbReference type="InterPro" id="IPR056777">
    <property type="entry name" value="Ycf2_N"/>
</dbReference>
<sequence length="1961" mass="230952">MNCNDSITDELEGASGYSNINRLSVLLLSFPKDKNRVDIDSYLVNPNQNTRVLQIKKKPNMPESKLDSTQSSKSNNFVREIIRRNRTEWKEIEIPRILKDFFAKRLGVTLAVSKSKDKKLLEFPDDSDYTRSSSTDSDQPKGSFDINFFNSIRNEDSEYSELMNQTKIQQRKQRSNSWDPDLLKTEQKEIKHQKPTIKHPFPEEMEQSRGNVPRSLYSFCSDRWSELYMGSTPTTKSTMDPKFRKKSLSFLRQAEKKEILNLFRIIRYLKKTVSIQSISLDPEIQNSNNTGLFKKIPLFSFVNRVLASNQGRFVLQQDFKSEEKLKQSAYLFILAISEPDPVYHKGFTFFLNFLNMDSDGLHQIKLLNQARAELKNKSLWVGSPILFRYHENDSFFKRTGQYWIWSYCENGLVDLKQKMMVFLSKNMIEAVNRYRLIQNMIQMQYNTYVYIITLLNRFVLRNSNFKYRIQRIKGDQKGTTDLFTPRTEMTYRIKQSHPYRSKWSNGTKSLQEHSKHFISEQKILFEMYVQVRKGNLQMMFEKLYQFCIDIIEKITQKWIYWSKVRREVEIKVKKNVYKLVPLLLAKLSKSVRFFFFPQSLRFFFTKGFHCMIKLLFLLSNSLVFSCVSFGTNPVQRSEIYIYELKGPNGRLCNQLFESIGFKIISLKKLNPFLLEESGTSNFVINQTKEIKRSPFFFNNIAKGRIDTLLTRKKSFDENGNGFHPVNIFQRSSLISAFYKANRLPFLNMNNRPNLWFDCNKRFPFYVERTQNTNSYFLYRQFLNGLFFRNKKVYLSGGKKNHVFGDRVPISLIDSLITSEVSKIFISKDFAKKGNQRDNLENSFNSLRQSDSVMRNLILKTCGTPSTEAEIVNLEKTYCQPFSDINMNLYDSEENHFHEYPNYNFNMNLADIVCSEKYLSFKNNKKGRNTGAAFHKIRRGLTLHRENFFSILLEKLNLFQMNMPNFFTLTGYKYLNSILIDLFSILSSRISIFQDIWDLSWQIVKIKLWPVFIRSEISSKWFHNCLLANERFQRNTKPSTHLRSAKGCAFFISTLFLLISIGYLVLINLVFVSRALRELDIKFKRLKPFLISSYVIEFQQLVDKYPMCEPNEFWLNSLFLIGFNQFGRLVEEIQGFIFGLNKIRLTSRVKPRRFTKKSFNILEHLTGIFVSINRNIQYISCISTTSKELYSLIRERKDVKANWIDDQIESWVETSDSIHEEERPFLVQLSALTTEKPILWSLTNRDEFSKNDLGYQMIEQPGAIYLRYLVDLHQKDLMNYELNTSRLAERRIFLAHSQTMTYPQTSYGSNRFHLPSRGKPFSLRLDLSPSRGILVIGSIGTGRSYLVKYLAKNSYMPFITVFVNKLRDKSRKFMADFYIDNSINIDTSDNIDMNKSDRIDDDRDRDLAMELEQLTWMNALTMDKEMKAEINRLSITLQFELARAMSPCIIWIPNIHDLDVNESNSLSLGLLVNHLSRDCARYSPRNILVIASTHIPQKVDPALIAPKRLNTCIKLRRLVSPQQRKYFFTLSSTKGFRLEKKMFHTNGFGSITMWPNTRDIVALTNEVLSISITQKKSIIDTNTIRSALHRQTWAFQSQLRLVQDHGILLYQIGRAVAQNLLISNCPIDPISIYLKKESCTEGNSYLYKWYFELGTSMKKLTILLYILSCSAGSVAQDLWSFSGDEQNRITSYALVENDYDLVHGLLEVEGALLGSSRIEKNCRQFENDRVTRMENGSYSIFDHRFLYENYESEFEEDPLDLASQQIEKELFNHIVWAPRLWHPWDFLYSERIFYDKEDELQENDSEFLQKGTIQYKTRDRFSKEKGFFQISQFIWDPADPLFFLFKDRPVGSVFSHRELFVDEEMSKALLTSQTSQWEHLIRYKKTRNFIKKKEKKHFEFVINRQRWLGTNGSFYNRAFRSNTLSESYHYLSNLFLSNRTLFDQMTNTLLRKRWLFPDEMKI</sequence>
<dbReference type="CDD" id="cd19505">
    <property type="entry name" value="RecA-like_Ycf2"/>
    <property type="match status" value="1"/>
</dbReference>
<keyword evidence="8" id="KW-0812">Transmembrane</keyword>
<keyword evidence="5" id="KW-0547">Nucleotide-binding</keyword>
<protein>
    <submittedName>
        <fullName evidence="10">Ycf2 protein</fullName>
    </submittedName>
</protein>
<comment type="subcellular location">
    <subcellularLocation>
        <location evidence="2">Plastid</location>
    </subcellularLocation>
</comment>
<feature type="region of interest" description="Disordered" evidence="7">
    <location>
        <begin position="123"/>
        <end position="144"/>
    </location>
</feature>
<evidence type="ECO:0000256" key="5">
    <source>
        <dbReference type="ARBA" id="ARBA00022741"/>
    </source>
</evidence>
<dbReference type="Gene3D" id="3.40.50.300">
    <property type="entry name" value="P-loop containing nucleotide triphosphate hydrolases"/>
    <property type="match status" value="1"/>
</dbReference>
<keyword evidence="8" id="KW-0472">Membrane</keyword>
<dbReference type="GO" id="GO:0005524">
    <property type="term" value="F:ATP binding"/>
    <property type="evidence" value="ECO:0007669"/>
    <property type="project" value="UniProtKB-KW"/>
</dbReference>
<dbReference type="Pfam" id="PF05695">
    <property type="entry name" value="Ycf2"/>
    <property type="match status" value="2"/>
</dbReference>
<comment type="function">
    <text evidence="1">Probable ATPase of unknown function. Its presence in a non-photosynthetic plant (Epifagus virginiana) and experiments in tobacco indicate that it has an essential function which is probably not related to photosynthesis.</text>
</comment>
<dbReference type="SUPFAM" id="SSF52540">
    <property type="entry name" value="P-loop containing nucleoside triphosphate hydrolases"/>
    <property type="match status" value="1"/>
</dbReference>
<evidence type="ECO:0000259" key="9">
    <source>
        <dbReference type="SMART" id="SM00382"/>
    </source>
</evidence>
<proteinExistence type="inferred from homology"/>
<dbReference type="GO" id="GO:0009536">
    <property type="term" value="C:plastid"/>
    <property type="evidence" value="ECO:0007669"/>
    <property type="project" value="UniProtKB-SubCell"/>
</dbReference>
<accession>A0A7H0DGY9</accession>
<keyword evidence="4 10" id="KW-0934">Plastid</keyword>
<comment type="similarity">
    <text evidence="3">Belongs to the Ycf2 family.</text>
</comment>
<evidence type="ECO:0000256" key="8">
    <source>
        <dbReference type="SAM" id="Phobius"/>
    </source>
</evidence>
<evidence type="ECO:0000256" key="2">
    <source>
        <dbReference type="ARBA" id="ARBA00004474"/>
    </source>
</evidence>
<dbReference type="GeneID" id="62631374"/>
<dbReference type="PANTHER" id="PTHR33078">
    <property type="entry name" value="PROTEIN YCF2-RELATED"/>
    <property type="match status" value="1"/>
</dbReference>
<evidence type="ECO:0000256" key="4">
    <source>
        <dbReference type="ARBA" id="ARBA00022640"/>
    </source>
</evidence>
<keyword evidence="8" id="KW-1133">Transmembrane helix</keyword>